<protein>
    <submittedName>
        <fullName evidence="4">Polyketide synthase-like protein</fullName>
    </submittedName>
</protein>
<dbReference type="InterPro" id="IPR050091">
    <property type="entry name" value="PKS_NRPS_Biosynth_Enz"/>
</dbReference>
<dbReference type="PANTHER" id="PTHR43775:SF21">
    <property type="entry name" value="NON-REDUCING POLYKETIDE SYNTHASE AUSA-RELATED"/>
    <property type="match status" value="1"/>
</dbReference>
<keyword evidence="1" id="KW-0596">Phosphopantetheine</keyword>
<dbReference type="CDD" id="cd00833">
    <property type="entry name" value="PKS"/>
    <property type="match status" value="1"/>
</dbReference>
<dbReference type="Pfam" id="PF00109">
    <property type="entry name" value="ketoacyl-synt"/>
    <property type="match status" value="2"/>
</dbReference>
<dbReference type="PANTHER" id="PTHR43775">
    <property type="entry name" value="FATTY ACID SYNTHASE"/>
    <property type="match status" value="1"/>
</dbReference>
<gene>
    <name evidence="4" type="primary">pks4</name>
    <name evidence="4" type="ORF">DOTSEDRAFT_24654</name>
</gene>
<dbReference type="eggNOG" id="KOG1202">
    <property type="taxonomic scope" value="Eukaryota"/>
</dbReference>
<accession>N1PN24</accession>
<keyword evidence="2" id="KW-0597">Phosphoprotein</keyword>
<dbReference type="HOGENOM" id="CLU_621157_0_0_1"/>
<dbReference type="OrthoDB" id="429813at2759"/>
<evidence type="ECO:0000256" key="1">
    <source>
        <dbReference type="ARBA" id="ARBA00022450"/>
    </source>
</evidence>
<dbReference type="InterPro" id="IPR020841">
    <property type="entry name" value="PKS_Beta-ketoAc_synthase_dom"/>
</dbReference>
<dbReference type="STRING" id="675120.N1PN24"/>
<dbReference type="GO" id="GO:0044550">
    <property type="term" value="P:secondary metabolite biosynthetic process"/>
    <property type="evidence" value="ECO:0007669"/>
    <property type="project" value="TreeGrafter"/>
</dbReference>
<dbReference type="InterPro" id="IPR016039">
    <property type="entry name" value="Thiolase-like"/>
</dbReference>
<dbReference type="EMBL" id="KB446539">
    <property type="protein sequence ID" value="EME44831.1"/>
    <property type="molecule type" value="Genomic_DNA"/>
</dbReference>
<dbReference type="Proteomes" id="UP000016933">
    <property type="component" value="Unassembled WGS sequence"/>
</dbReference>
<dbReference type="Gene3D" id="3.40.47.10">
    <property type="match status" value="1"/>
</dbReference>
<dbReference type="GO" id="GO:0006633">
    <property type="term" value="P:fatty acid biosynthetic process"/>
    <property type="evidence" value="ECO:0007669"/>
    <property type="project" value="TreeGrafter"/>
</dbReference>
<sequence length="441" mass="46913">MSAIARRSSNDGRKQVDYTQAGYVHAYISVVSDACSVTVTAHHFNMDAITTSLSEHGMSTKTLALIGSYHNHENEPIATKVNSALDSAGYGISLQGSFAPVRSNSTGEIMNGSDAFGCIIDDIFCRQLDWHNTVSEAADSAPASSADPATTIAFGTVEYFPSVIKSRFKVTAQRLSVPEVASPSPVASRVEPTLEYPYHAVADVALACGFPRADGLDQFGNLLSSGRSMHERMPAHRFATTGLRRSNDSAPFWGHFMKDVDAFDHQFFKKSSREAASMDPQQRLLLQCAYTAMESAGHLAPTSGAKTRNVGVYIGACSNDYNDNFAPHKPTACWTLCTLEAFLTGSISHYFDWTGPSIIYETACSSSAVAIDAVCKAIASGECSQAPAGGVSFTGPCKPFDASADEYCRGEGAGLVVLKGLKAALADGDDIRFVIASTGVI</sequence>
<evidence type="ECO:0000259" key="3">
    <source>
        <dbReference type="PROSITE" id="PS52004"/>
    </source>
</evidence>
<dbReference type="GO" id="GO:0004312">
    <property type="term" value="F:fatty acid synthase activity"/>
    <property type="evidence" value="ECO:0007669"/>
    <property type="project" value="TreeGrafter"/>
</dbReference>
<evidence type="ECO:0000313" key="5">
    <source>
        <dbReference type="Proteomes" id="UP000016933"/>
    </source>
</evidence>
<feature type="domain" description="Ketosynthase family 3 (KS3)" evidence="3">
    <location>
        <begin position="198"/>
        <end position="441"/>
    </location>
</feature>
<dbReference type="SUPFAM" id="SSF53901">
    <property type="entry name" value="Thiolase-like"/>
    <property type="match status" value="1"/>
</dbReference>
<dbReference type="SMART" id="SM00825">
    <property type="entry name" value="PKS_KS"/>
    <property type="match status" value="1"/>
</dbReference>
<reference evidence="4 5" key="2">
    <citation type="journal article" date="2012" name="PLoS Pathog.">
        <title>Diverse lifestyles and strategies of plant pathogenesis encoded in the genomes of eighteen Dothideomycetes fungi.</title>
        <authorList>
            <person name="Ohm R.A."/>
            <person name="Feau N."/>
            <person name="Henrissat B."/>
            <person name="Schoch C.L."/>
            <person name="Horwitz B.A."/>
            <person name="Barry K.W."/>
            <person name="Condon B.J."/>
            <person name="Copeland A.C."/>
            <person name="Dhillon B."/>
            <person name="Glaser F."/>
            <person name="Hesse C.N."/>
            <person name="Kosti I."/>
            <person name="LaButti K."/>
            <person name="Lindquist E.A."/>
            <person name="Lucas S."/>
            <person name="Salamov A.A."/>
            <person name="Bradshaw R.E."/>
            <person name="Ciuffetti L."/>
            <person name="Hamelin R.C."/>
            <person name="Kema G.H.J."/>
            <person name="Lawrence C."/>
            <person name="Scott J.A."/>
            <person name="Spatafora J.W."/>
            <person name="Turgeon B.G."/>
            <person name="de Wit P.J.G.M."/>
            <person name="Zhong S."/>
            <person name="Goodwin S.B."/>
            <person name="Grigoriev I.V."/>
        </authorList>
    </citation>
    <scope>NUCLEOTIDE SEQUENCE [LARGE SCALE GENOMIC DNA]</scope>
    <source>
        <strain evidence="5">NZE10 / CBS 128990</strain>
    </source>
</reference>
<organism evidence="4 5">
    <name type="scientific">Dothistroma septosporum (strain NZE10 / CBS 128990)</name>
    <name type="common">Red band needle blight fungus</name>
    <name type="synonym">Mycosphaerella pini</name>
    <dbReference type="NCBI Taxonomy" id="675120"/>
    <lineage>
        <taxon>Eukaryota</taxon>
        <taxon>Fungi</taxon>
        <taxon>Dikarya</taxon>
        <taxon>Ascomycota</taxon>
        <taxon>Pezizomycotina</taxon>
        <taxon>Dothideomycetes</taxon>
        <taxon>Dothideomycetidae</taxon>
        <taxon>Mycosphaerellales</taxon>
        <taxon>Mycosphaerellaceae</taxon>
        <taxon>Dothistroma</taxon>
    </lineage>
</organism>
<dbReference type="PROSITE" id="PS52004">
    <property type="entry name" value="KS3_2"/>
    <property type="match status" value="1"/>
</dbReference>
<evidence type="ECO:0000256" key="2">
    <source>
        <dbReference type="ARBA" id="ARBA00022553"/>
    </source>
</evidence>
<proteinExistence type="predicted"/>
<evidence type="ECO:0000313" key="4">
    <source>
        <dbReference type="EMBL" id="EME44831.1"/>
    </source>
</evidence>
<dbReference type="InterPro" id="IPR014030">
    <property type="entry name" value="Ketoacyl_synth_N"/>
</dbReference>
<keyword evidence="5" id="KW-1185">Reference proteome</keyword>
<dbReference type="AlphaFoldDB" id="N1PN24"/>
<name>N1PN24_DOTSN</name>
<dbReference type="OMA" id="CAYTAME"/>
<reference evidence="5" key="1">
    <citation type="journal article" date="2012" name="PLoS Genet.">
        <title>The genomes of the fungal plant pathogens Cladosporium fulvum and Dothistroma septosporum reveal adaptation to different hosts and lifestyles but also signatures of common ancestry.</title>
        <authorList>
            <person name="de Wit P.J.G.M."/>
            <person name="van der Burgt A."/>
            <person name="Oekmen B."/>
            <person name="Stergiopoulos I."/>
            <person name="Abd-Elsalam K.A."/>
            <person name="Aerts A.L."/>
            <person name="Bahkali A.H."/>
            <person name="Beenen H.G."/>
            <person name="Chettri P."/>
            <person name="Cox M.P."/>
            <person name="Datema E."/>
            <person name="de Vries R.P."/>
            <person name="Dhillon B."/>
            <person name="Ganley A.R."/>
            <person name="Griffiths S.A."/>
            <person name="Guo Y."/>
            <person name="Hamelin R.C."/>
            <person name="Henrissat B."/>
            <person name="Kabir M.S."/>
            <person name="Jashni M.K."/>
            <person name="Kema G."/>
            <person name="Klaubauf S."/>
            <person name="Lapidus A."/>
            <person name="Levasseur A."/>
            <person name="Lindquist E."/>
            <person name="Mehrabi R."/>
            <person name="Ohm R.A."/>
            <person name="Owen T.J."/>
            <person name="Salamov A."/>
            <person name="Schwelm A."/>
            <person name="Schijlen E."/>
            <person name="Sun H."/>
            <person name="van den Burg H.A."/>
            <person name="van Ham R.C.H.J."/>
            <person name="Zhang S."/>
            <person name="Goodwin S.B."/>
            <person name="Grigoriev I.V."/>
            <person name="Collemare J."/>
            <person name="Bradshaw R.E."/>
        </authorList>
    </citation>
    <scope>NUCLEOTIDE SEQUENCE [LARGE SCALE GENOMIC DNA]</scope>
    <source>
        <strain evidence="5">NZE10 / CBS 128990</strain>
    </source>
</reference>